<evidence type="ECO:0000259" key="1">
    <source>
        <dbReference type="PROSITE" id="PS51819"/>
    </source>
</evidence>
<dbReference type="Proteomes" id="UP001597018">
    <property type="component" value="Unassembled WGS sequence"/>
</dbReference>
<feature type="domain" description="VOC" evidence="1">
    <location>
        <begin position="12"/>
        <end position="125"/>
    </location>
</feature>
<comment type="caution">
    <text evidence="2">The sequence shown here is derived from an EMBL/GenBank/DDBJ whole genome shotgun (WGS) entry which is preliminary data.</text>
</comment>
<gene>
    <name evidence="2" type="ORF">ACFQ16_09205</name>
</gene>
<dbReference type="Gene3D" id="3.10.180.10">
    <property type="entry name" value="2,3-Dihydroxybiphenyl 1,2-Dioxygenase, domain 1"/>
    <property type="match status" value="2"/>
</dbReference>
<dbReference type="RefSeq" id="WP_263251944.1">
    <property type="nucleotide sequence ID" value="NZ_BAABLT010000052.1"/>
</dbReference>
<protein>
    <submittedName>
        <fullName evidence="2">VOC family protein</fullName>
    </submittedName>
</protein>
<name>A0ABW3FRQ7_9PSEU</name>
<feature type="domain" description="VOC" evidence="1">
    <location>
        <begin position="136"/>
        <end position="251"/>
    </location>
</feature>
<dbReference type="CDD" id="cd07247">
    <property type="entry name" value="SgaA_N_like"/>
    <property type="match status" value="1"/>
</dbReference>
<evidence type="ECO:0000313" key="3">
    <source>
        <dbReference type="Proteomes" id="UP001597018"/>
    </source>
</evidence>
<keyword evidence="3" id="KW-1185">Reference proteome</keyword>
<dbReference type="InterPro" id="IPR004360">
    <property type="entry name" value="Glyas_Fos-R_dOase_dom"/>
</dbReference>
<proteinExistence type="predicted"/>
<reference evidence="3" key="1">
    <citation type="journal article" date="2019" name="Int. J. Syst. Evol. Microbiol.">
        <title>The Global Catalogue of Microorganisms (GCM) 10K type strain sequencing project: providing services to taxonomists for standard genome sequencing and annotation.</title>
        <authorList>
            <consortium name="The Broad Institute Genomics Platform"/>
            <consortium name="The Broad Institute Genome Sequencing Center for Infectious Disease"/>
            <person name="Wu L."/>
            <person name="Ma J."/>
        </authorList>
    </citation>
    <scope>NUCLEOTIDE SEQUENCE [LARGE SCALE GENOMIC DNA]</scope>
    <source>
        <strain evidence="3">CCUG 56401</strain>
    </source>
</reference>
<dbReference type="InterPro" id="IPR029068">
    <property type="entry name" value="Glyas_Bleomycin-R_OHBP_Dase"/>
</dbReference>
<dbReference type="PANTHER" id="PTHR33993">
    <property type="entry name" value="GLYOXALASE-RELATED"/>
    <property type="match status" value="1"/>
</dbReference>
<dbReference type="PROSITE" id="PS51819">
    <property type="entry name" value="VOC"/>
    <property type="match status" value="2"/>
</dbReference>
<dbReference type="Pfam" id="PF00903">
    <property type="entry name" value="Glyoxalase"/>
    <property type="match status" value="2"/>
</dbReference>
<dbReference type="EMBL" id="JBHTIW010000004">
    <property type="protein sequence ID" value="MFD0919920.1"/>
    <property type="molecule type" value="Genomic_DNA"/>
</dbReference>
<dbReference type="SUPFAM" id="SSF54593">
    <property type="entry name" value="Glyoxalase/Bleomycin resistance protein/Dihydroxybiphenyl dioxygenase"/>
    <property type="match status" value="2"/>
</dbReference>
<dbReference type="InterPro" id="IPR037523">
    <property type="entry name" value="VOC_core"/>
</dbReference>
<sequence length="253" mass="27152">MSDVTANQPHGTPTWIDLGVPDLEQAMDFYGALFGWEFDVGPAEMGHYTMCLLRDRRVAAMAPNPDTATTCWWNVYLAVDDCDEAAKRIADEGGAVLAEPVDVVNQGRMAIVRDPVGAHLGLWQGREHIGSEVVGEPGAVLRHDLATPMPGPAREFYPAVFGLTLDRDEDLPELDRTALRRPDGHEVAGILATPGAPGSAWTTTFEVADVDEAVRLVTEAGGACDGARTAVRGRTAVVTDPFGARFAVTSRTR</sequence>
<dbReference type="InterPro" id="IPR052164">
    <property type="entry name" value="Anthracycline_SecMetBiosynth"/>
</dbReference>
<organism evidence="2 3">
    <name type="scientific">Saccharopolyspora rosea</name>
    <dbReference type="NCBI Taxonomy" id="524884"/>
    <lineage>
        <taxon>Bacteria</taxon>
        <taxon>Bacillati</taxon>
        <taxon>Actinomycetota</taxon>
        <taxon>Actinomycetes</taxon>
        <taxon>Pseudonocardiales</taxon>
        <taxon>Pseudonocardiaceae</taxon>
        <taxon>Saccharopolyspora</taxon>
    </lineage>
</organism>
<accession>A0ABW3FRQ7</accession>
<dbReference type="PANTHER" id="PTHR33993:SF14">
    <property type="entry name" value="GB|AAF24581.1"/>
    <property type="match status" value="1"/>
</dbReference>
<evidence type="ECO:0000313" key="2">
    <source>
        <dbReference type="EMBL" id="MFD0919920.1"/>
    </source>
</evidence>